<feature type="region of interest" description="Disordered" evidence="1">
    <location>
        <begin position="120"/>
        <end position="140"/>
    </location>
</feature>
<dbReference type="AlphaFoldDB" id="A0A166TXZ9"/>
<protein>
    <submittedName>
        <fullName evidence="2">Uncharacterized protein</fullName>
    </submittedName>
</protein>
<dbReference type="EMBL" id="KV417491">
    <property type="protein sequence ID" value="KZP31109.1"/>
    <property type="molecule type" value="Genomic_DNA"/>
</dbReference>
<organism evidence="2 3">
    <name type="scientific">Athelia psychrophila</name>
    <dbReference type="NCBI Taxonomy" id="1759441"/>
    <lineage>
        <taxon>Eukaryota</taxon>
        <taxon>Fungi</taxon>
        <taxon>Dikarya</taxon>
        <taxon>Basidiomycota</taxon>
        <taxon>Agaricomycotina</taxon>
        <taxon>Agaricomycetes</taxon>
        <taxon>Agaricomycetidae</taxon>
        <taxon>Atheliales</taxon>
        <taxon>Atheliaceae</taxon>
        <taxon>Athelia</taxon>
    </lineage>
</organism>
<proteinExistence type="predicted"/>
<evidence type="ECO:0000313" key="2">
    <source>
        <dbReference type="EMBL" id="KZP31109.1"/>
    </source>
</evidence>
<gene>
    <name evidence="2" type="ORF">FIBSPDRAFT_883794</name>
</gene>
<reference evidence="2 3" key="1">
    <citation type="journal article" date="2016" name="Mol. Biol. Evol.">
        <title>Comparative Genomics of Early-Diverging Mushroom-Forming Fungi Provides Insights into the Origins of Lignocellulose Decay Capabilities.</title>
        <authorList>
            <person name="Nagy L.G."/>
            <person name="Riley R."/>
            <person name="Tritt A."/>
            <person name="Adam C."/>
            <person name="Daum C."/>
            <person name="Floudas D."/>
            <person name="Sun H."/>
            <person name="Yadav J.S."/>
            <person name="Pangilinan J."/>
            <person name="Larsson K.H."/>
            <person name="Matsuura K."/>
            <person name="Barry K."/>
            <person name="Labutti K."/>
            <person name="Kuo R."/>
            <person name="Ohm R.A."/>
            <person name="Bhattacharya S.S."/>
            <person name="Shirouzu T."/>
            <person name="Yoshinaga Y."/>
            <person name="Martin F.M."/>
            <person name="Grigoriev I.V."/>
            <person name="Hibbett D.S."/>
        </authorList>
    </citation>
    <scope>NUCLEOTIDE SEQUENCE [LARGE SCALE GENOMIC DNA]</scope>
    <source>
        <strain evidence="2 3">CBS 109695</strain>
    </source>
</reference>
<keyword evidence="3" id="KW-1185">Reference proteome</keyword>
<sequence>MKPEGIEVLRVGLPAHPQISQLFHFGVDPALIVKQTEVVWNCWEASAHPSGLQGAALMHWYLPSNILTDPGMRYRGYIHRLKSVASLVQAKIQHTRLMDKKPGGMEFFISGMSWARTTPTGGLDGIKPSPREKYSPPSSPLHSKFRPLAFLLCTSCIITPPLLPSSSNSSSGGKAGHASDVQPKSSAASSFDDLSDKSSAALNGTSFEKSSLWALVIFVMFASIVLVTSTDGSRRHIVPSRSARYLLLAQAPAAVQLRASVTVHSERQASDLHVYYLLPYPSFSTNYAINKSSICRRQCTYAAHTRQQNTTRQLSGTQRHSSEKFTSNRQDWANFGRYVENTVVAIIQTAGAQDAAGMSSIQESMQQVFDIYEVTGRCCIAGYYVQWAPVSSLKKQDWNDPKQVLDRILQKYRNEVASGHPVANKPAMLAAHAPVPSASTGDCALVPVVRNTTPISGGPVGIDTSIPAAASKLTNDHFSKQAPVRRLQAITHDSYLTV</sequence>
<evidence type="ECO:0000313" key="3">
    <source>
        <dbReference type="Proteomes" id="UP000076532"/>
    </source>
</evidence>
<evidence type="ECO:0000256" key="1">
    <source>
        <dbReference type="SAM" id="MobiDB-lite"/>
    </source>
</evidence>
<dbReference type="Proteomes" id="UP000076532">
    <property type="component" value="Unassembled WGS sequence"/>
</dbReference>
<accession>A0A166TXZ9</accession>
<feature type="region of interest" description="Disordered" evidence="1">
    <location>
        <begin position="306"/>
        <end position="326"/>
    </location>
</feature>
<feature type="region of interest" description="Disordered" evidence="1">
    <location>
        <begin position="168"/>
        <end position="193"/>
    </location>
</feature>
<feature type="compositionally biased region" description="Low complexity" evidence="1">
    <location>
        <begin position="184"/>
        <end position="193"/>
    </location>
</feature>
<name>A0A166TXZ9_9AGAM</name>